<dbReference type="Gene3D" id="1.10.238.160">
    <property type="match status" value="1"/>
</dbReference>
<dbReference type="RefSeq" id="WP_188701706.1">
    <property type="nucleotide sequence ID" value="NZ_BMLX01000001.1"/>
</dbReference>
<dbReference type="InterPro" id="IPR010260">
    <property type="entry name" value="AlpA"/>
</dbReference>
<proteinExistence type="predicted"/>
<reference evidence="2" key="1">
    <citation type="journal article" date="2019" name="Int. J. Syst. Evol. Microbiol.">
        <title>The Global Catalogue of Microorganisms (GCM) 10K type strain sequencing project: providing services to taxonomists for standard genome sequencing and annotation.</title>
        <authorList>
            <consortium name="The Broad Institute Genomics Platform"/>
            <consortium name="The Broad Institute Genome Sequencing Center for Infectious Disease"/>
            <person name="Wu L."/>
            <person name="Ma J."/>
        </authorList>
    </citation>
    <scope>NUCLEOTIDE SEQUENCE [LARGE SCALE GENOMIC DNA]</scope>
    <source>
        <strain evidence="2">CGMCC 1.8859</strain>
    </source>
</reference>
<dbReference type="Pfam" id="PF05930">
    <property type="entry name" value="Phage_AlpA"/>
    <property type="match status" value="1"/>
</dbReference>
<evidence type="ECO:0000313" key="2">
    <source>
        <dbReference type="Proteomes" id="UP000637267"/>
    </source>
</evidence>
<gene>
    <name evidence="1" type="ORF">GCM10010970_03440</name>
</gene>
<evidence type="ECO:0000313" key="1">
    <source>
        <dbReference type="EMBL" id="GGP18152.1"/>
    </source>
</evidence>
<protein>
    <recommendedName>
        <fullName evidence="3">Transcriptional regulator, AlpA family</fullName>
    </recommendedName>
</protein>
<sequence>MSYTVIPLPETGFVRLPVLIGDTRTGRPGLLPFSEATLWRMVRAGSFPCPVKLSERITAWKVEDIRQWLKEFNQTK</sequence>
<evidence type="ECO:0008006" key="3">
    <source>
        <dbReference type="Google" id="ProtNLM"/>
    </source>
</evidence>
<organism evidence="1 2">
    <name type="scientific">Silvimonas iriomotensis</name>
    <dbReference type="NCBI Taxonomy" id="449662"/>
    <lineage>
        <taxon>Bacteria</taxon>
        <taxon>Pseudomonadati</taxon>
        <taxon>Pseudomonadota</taxon>
        <taxon>Betaproteobacteria</taxon>
        <taxon>Neisseriales</taxon>
        <taxon>Chitinibacteraceae</taxon>
        <taxon>Silvimonas</taxon>
    </lineage>
</organism>
<accession>A0ABQ2P4I3</accession>
<keyword evidence="2" id="KW-1185">Reference proteome</keyword>
<name>A0ABQ2P4I3_9NEIS</name>
<dbReference type="Proteomes" id="UP000637267">
    <property type="component" value="Unassembled WGS sequence"/>
</dbReference>
<comment type="caution">
    <text evidence="1">The sequence shown here is derived from an EMBL/GenBank/DDBJ whole genome shotgun (WGS) entry which is preliminary data.</text>
</comment>
<dbReference type="EMBL" id="BMLX01000001">
    <property type="protein sequence ID" value="GGP18152.1"/>
    <property type="molecule type" value="Genomic_DNA"/>
</dbReference>